<dbReference type="Pfam" id="PF00400">
    <property type="entry name" value="WD40"/>
    <property type="match status" value="2"/>
</dbReference>
<protein>
    <submittedName>
        <fullName evidence="2">DDB1- and CUL4-associated factor 7 homolog (WD repeat-containing protein 68 homolog)</fullName>
    </submittedName>
</protein>
<dbReference type="SMART" id="SM00320">
    <property type="entry name" value="WD40"/>
    <property type="match status" value="3"/>
</dbReference>
<name>A0ABP0NBF9_9DINO</name>
<comment type="caution">
    <text evidence="2">The sequence shown here is derived from an EMBL/GenBank/DDBJ whole genome shotgun (WGS) entry which is preliminary data.</text>
</comment>
<evidence type="ECO:0000313" key="1">
    <source>
        <dbReference type="EMBL" id="CAK9060978.1"/>
    </source>
</evidence>
<evidence type="ECO:0000313" key="2">
    <source>
        <dbReference type="EMBL" id="CAK9060986.1"/>
    </source>
</evidence>
<keyword evidence="3" id="KW-1185">Reference proteome</keyword>
<sequence length="330" mass="36223">MEGANISANSSSHYGRHVYDTKWPAYSLACSASCRFAVGSCIEGSRNFIEIVELNDNSIECVAETEHTFPPTKLLWRPDNGCNGGNQELLASSTTALNLLKVQDRQMNCVATLSSSRARKQATDLPPLTSFDWSCVNNNKLAASSVDTTCTIWDLETQKIDQQLIAHDKAVYDIAFSVVDSLFASVGADGSVRLFDQRNLAHSTIVYESSPPSPLFRLAWNKINSNYIATIAGDVPGVKLIDVRRPSLALEVLSYQESCVNSIAWAPHSRNHLLCGTEDGFGLIWDVASKLGMPLLAYDCDNEVYQTQWPAMQPDCAALGMAHQIRLLQV</sequence>
<dbReference type="SUPFAM" id="SSF50978">
    <property type="entry name" value="WD40 repeat-like"/>
    <property type="match status" value="1"/>
</dbReference>
<dbReference type="InterPro" id="IPR036322">
    <property type="entry name" value="WD40_repeat_dom_sf"/>
</dbReference>
<dbReference type="EMBL" id="CAXAMM010027535">
    <property type="protein sequence ID" value="CAK9060978.1"/>
    <property type="molecule type" value="Genomic_DNA"/>
</dbReference>
<proteinExistence type="predicted"/>
<reference evidence="2 3" key="1">
    <citation type="submission" date="2024-02" db="EMBL/GenBank/DDBJ databases">
        <authorList>
            <person name="Chen Y."/>
            <person name="Shah S."/>
            <person name="Dougan E. K."/>
            <person name="Thang M."/>
            <person name="Chan C."/>
        </authorList>
    </citation>
    <scope>NUCLEOTIDE SEQUENCE [LARGE SCALE GENOMIC DNA]</scope>
</reference>
<dbReference type="InterPro" id="IPR015943">
    <property type="entry name" value="WD40/YVTN_repeat-like_dom_sf"/>
</dbReference>
<dbReference type="EMBL" id="CAXAMM010027546">
    <property type="protein sequence ID" value="CAK9060986.1"/>
    <property type="molecule type" value="Genomic_DNA"/>
</dbReference>
<dbReference type="InterPro" id="IPR045159">
    <property type="entry name" value="DCAF7-like"/>
</dbReference>
<organism evidence="2 3">
    <name type="scientific">Durusdinium trenchii</name>
    <dbReference type="NCBI Taxonomy" id="1381693"/>
    <lineage>
        <taxon>Eukaryota</taxon>
        <taxon>Sar</taxon>
        <taxon>Alveolata</taxon>
        <taxon>Dinophyceae</taxon>
        <taxon>Suessiales</taxon>
        <taxon>Symbiodiniaceae</taxon>
        <taxon>Durusdinium</taxon>
    </lineage>
</organism>
<dbReference type="PANTHER" id="PTHR19919">
    <property type="entry name" value="WD REPEAT CONTAINING PROTEIN"/>
    <property type="match status" value="1"/>
</dbReference>
<accession>A0ABP0NBF9</accession>
<dbReference type="Gene3D" id="2.130.10.10">
    <property type="entry name" value="YVTN repeat-like/Quinoprotein amine dehydrogenase"/>
    <property type="match status" value="1"/>
</dbReference>
<dbReference type="InterPro" id="IPR001680">
    <property type="entry name" value="WD40_rpt"/>
</dbReference>
<dbReference type="PROSITE" id="PS50082">
    <property type="entry name" value="WD_REPEATS_2"/>
    <property type="match status" value="1"/>
</dbReference>
<evidence type="ECO:0000313" key="3">
    <source>
        <dbReference type="Proteomes" id="UP001642464"/>
    </source>
</evidence>
<dbReference type="Proteomes" id="UP001642464">
    <property type="component" value="Unassembled WGS sequence"/>
</dbReference>
<gene>
    <name evidence="1" type="ORF">SCF082_LOCUS32022</name>
    <name evidence="2" type="ORF">SCF082_LOCUS32029</name>
</gene>